<dbReference type="Gene3D" id="2.30.180.10">
    <property type="entry name" value="FAS1 domain"/>
    <property type="match status" value="1"/>
</dbReference>
<dbReference type="PROSITE" id="PS51257">
    <property type="entry name" value="PROKAR_LIPOPROTEIN"/>
    <property type="match status" value="1"/>
</dbReference>
<keyword evidence="1" id="KW-0732">Signal</keyword>
<comment type="caution">
    <text evidence="3">The sequence shown here is derived from an EMBL/GenBank/DDBJ whole genome shotgun (WGS) entry which is preliminary data.</text>
</comment>
<dbReference type="InterPro" id="IPR000782">
    <property type="entry name" value="FAS1_domain"/>
</dbReference>
<dbReference type="Proteomes" id="UP000245880">
    <property type="component" value="Unassembled WGS sequence"/>
</dbReference>
<dbReference type="RefSeq" id="WP_109674836.1">
    <property type="nucleotide sequence ID" value="NZ_QGDT01000006.1"/>
</dbReference>
<proteinExistence type="predicted"/>
<dbReference type="SMART" id="SM00554">
    <property type="entry name" value="FAS1"/>
    <property type="match status" value="1"/>
</dbReference>
<organism evidence="3 4">
    <name type="scientific">Dyadobacter jejuensis</name>
    <dbReference type="NCBI Taxonomy" id="1082580"/>
    <lineage>
        <taxon>Bacteria</taxon>
        <taxon>Pseudomonadati</taxon>
        <taxon>Bacteroidota</taxon>
        <taxon>Cytophagia</taxon>
        <taxon>Cytophagales</taxon>
        <taxon>Spirosomataceae</taxon>
        <taxon>Dyadobacter</taxon>
    </lineage>
</organism>
<dbReference type="InterPro" id="IPR036378">
    <property type="entry name" value="FAS1_dom_sf"/>
</dbReference>
<feature type="signal peptide" evidence="1">
    <location>
        <begin position="1"/>
        <end position="26"/>
    </location>
</feature>
<evidence type="ECO:0000313" key="4">
    <source>
        <dbReference type="Proteomes" id="UP000245880"/>
    </source>
</evidence>
<protein>
    <submittedName>
        <fullName evidence="3">Putative surface protein with fasciclin (FAS1) repeats</fullName>
    </submittedName>
</protein>
<dbReference type="PROSITE" id="PS50213">
    <property type="entry name" value="FAS1"/>
    <property type="match status" value="1"/>
</dbReference>
<dbReference type="OrthoDB" id="954504at2"/>
<dbReference type="GO" id="GO:0005615">
    <property type="term" value="C:extracellular space"/>
    <property type="evidence" value="ECO:0007669"/>
    <property type="project" value="TreeGrafter"/>
</dbReference>
<dbReference type="PANTHER" id="PTHR10900">
    <property type="entry name" value="PERIOSTIN-RELATED"/>
    <property type="match status" value="1"/>
</dbReference>
<name>A0A316ALG1_9BACT</name>
<keyword evidence="4" id="KW-1185">Reference proteome</keyword>
<accession>A0A316ALG1</accession>
<dbReference type="SUPFAM" id="SSF82153">
    <property type="entry name" value="FAS1 domain"/>
    <property type="match status" value="1"/>
</dbReference>
<dbReference type="PANTHER" id="PTHR10900:SF77">
    <property type="entry name" value="FI19380P1"/>
    <property type="match status" value="1"/>
</dbReference>
<evidence type="ECO:0000259" key="2">
    <source>
        <dbReference type="PROSITE" id="PS50213"/>
    </source>
</evidence>
<dbReference type="Pfam" id="PF02469">
    <property type="entry name" value="Fasciclin"/>
    <property type="match status" value="1"/>
</dbReference>
<sequence>MKKSRAKTLKVLFYLGAFTFLLSISACQESDSDVVKPKTIAEIINQSNDFTFLQEIIASGKMGDALRTENLTLFAPNDAAFRASGIPSASVITALSADSVVSFINYHLVNKRYEYADIPSGNLKALNGYNIRVTKQDTIVILNKADVSLKNVNAANGIVHVIDRVLTDK</sequence>
<dbReference type="EMBL" id="QGDT01000006">
    <property type="protein sequence ID" value="PWJ57680.1"/>
    <property type="molecule type" value="Genomic_DNA"/>
</dbReference>
<feature type="chain" id="PRO_5016295683" evidence="1">
    <location>
        <begin position="27"/>
        <end position="169"/>
    </location>
</feature>
<evidence type="ECO:0000313" key="3">
    <source>
        <dbReference type="EMBL" id="PWJ57680.1"/>
    </source>
</evidence>
<dbReference type="InterPro" id="IPR050904">
    <property type="entry name" value="Adhesion/Biosynth-related"/>
</dbReference>
<dbReference type="AlphaFoldDB" id="A0A316ALG1"/>
<reference evidence="3 4" key="1">
    <citation type="submission" date="2018-03" db="EMBL/GenBank/DDBJ databases">
        <title>Genomic Encyclopedia of Archaeal and Bacterial Type Strains, Phase II (KMG-II): from individual species to whole genera.</title>
        <authorList>
            <person name="Goeker M."/>
        </authorList>
    </citation>
    <scope>NUCLEOTIDE SEQUENCE [LARGE SCALE GENOMIC DNA]</scope>
    <source>
        <strain evidence="3 4">DSM 100346</strain>
    </source>
</reference>
<feature type="domain" description="FAS1" evidence="2">
    <location>
        <begin position="37"/>
        <end position="166"/>
    </location>
</feature>
<evidence type="ECO:0000256" key="1">
    <source>
        <dbReference type="SAM" id="SignalP"/>
    </source>
</evidence>
<gene>
    <name evidence="3" type="ORF">CLV98_106152</name>
</gene>